<organism evidence="1 2">
    <name type="scientific">Parasponia andersonii</name>
    <name type="common">Sponia andersonii</name>
    <dbReference type="NCBI Taxonomy" id="3476"/>
    <lineage>
        <taxon>Eukaryota</taxon>
        <taxon>Viridiplantae</taxon>
        <taxon>Streptophyta</taxon>
        <taxon>Embryophyta</taxon>
        <taxon>Tracheophyta</taxon>
        <taxon>Spermatophyta</taxon>
        <taxon>Magnoliopsida</taxon>
        <taxon>eudicotyledons</taxon>
        <taxon>Gunneridae</taxon>
        <taxon>Pentapetalae</taxon>
        <taxon>rosids</taxon>
        <taxon>fabids</taxon>
        <taxon>Rosales</taxon>
        <taxon>Cannabaceae</taxon>
        <taxon>Parasponia</taxon>
    </lineage>
</organism>
<name>A0A2P5CIR0_PARAD</name>
<keyword evidence="2" id="KW-1185">Reference proteome</keyword>
<protein>
    <submittedName>
        <fullName evidence="1">Uncharacterized protein</fullName>
    </submittedName>
</protein>
<reference evidence="2" key="1">
    <citation type="submission" date="2016-06" db="EMBL/GenBank/DDBJ databases">
        <title>Parallel loss of symbiosis genes in relatives of nitrogen-fixing non-legume Parasponia.</title>
        <authorList>
            <person name="Van Velzen R."/>
            <person name="Holmer R."/>
            <person name="Bu F."/>
            <person name="Rutten L."/>
            <person name="Van Zeijl A."/>
            <person name="Liu W."/>
            <person name="Santuari L."/>
            <person name="Cao Q."/>
            <person name="Sharma T."/>
            <person name="Shen D."/>
            <person name="Roswanjaya Y."/>
            <person name="Wardhani T."/>
            <person name="Kalhor M.S."/>
            <person name="Jansen J."/>
            <person name="Van den Hoogen J."/>
            <person name="Gungor B."/>
            <person name="Hartog M."/>
            <person name="Hontelez J."/>
            <person name="Verver J."/>
            <person name="Yang W.-C."/>
            <person name="Schijlen E."/>
            <person name="Repin R."/>
            <person name="Schilthuizen M."/>
            <person name="Schranz E."/>
            <person name="Heidstra R."/>
            <person name="Miyata K."/>
            <person name="Fedorova E."/>
            <person name="Kohlen W."/>
            <person name="Bisseling T."/>
            <person name="Smit S."/>
            <person name="Geurts R."/>
        </authorList>
    </citation>
    <scope>NUCLEOTIDE SEQUENCE [LARGE SCALE GENOMIC DNA]</scope>
    <source>
        <strain evidence="2">cv. WU1-14</strain>
    </source>
</reference>
<proteinExistence type="predicted"/>
<sequence length="85" mass="9607">MAANNILALDQEPLCIEYPQLNATLEPKSRLIHLLSTFHISAGEDLNKHLKEFHDVSVAARVEDVLLVGNFGDLWFVRSITFAWC</sequence>
<accession>A0A2P5CIR0</accession>
<evidence type="ECO:0000313" key="2">
    <source>
        <dbReference type="Proteomes" id="UP000237105"/>
    </source>
</evidence>
<gene>
    <name evidence="1" type="ORF">PanWU01x14_149050</name>
</gene>
<evidence type="ECO:0000313" key="1">
    <source>
        <dbReference type="EMBL" id="PON60937.1"/>
    </source>
</evidence>
<dbReference type="Proteomes" id="UP000237105">
    <property type="component" value="Unassembled WGS sequence"/>
</dbReference>
<comment type="caution">
    <text evidence="1">The sequence shown here is derived from an EMBL/GenBank/DDBJ whole genome shotgun (WGS) entry which is preliminary data.</text>
</comment>
<dbReference type="OrthoDB" id="1305902at2759"/>
<dbReference type="EMBL" id="JXTB01000125">
    <property type="protein sequence ID" value="PON60937.1"/>
    <property type="molecule type" value="Genomic_DNA"/>
</dbReference>
<dbReference type="AlphaFoldDB" id="A0A2P5CIR0"/>